<dbReference type="EMBL" id="LR743507">
    <property type="protein sequence ID" value="CAA2100031.1"/>
    <property type="molecule type" value="Genomic_DNA"/>
</dbReference>
<dbReference type="AlphaFoldDB" id="A0A679IWV6"/>
<keyword evidence="1" id="KW-1133">Transmembrane helix</keyword>
<protein>
    <submittedName>
        <fullName evidence="2">Uncharacterized protein</fullName>
    </submittedName>
</protein>
<gene>
    <name evidence="2" type="ORF">VVAX_00535</name>
</gene>
<feature type="transmembrane region" description="Helical" evidence="1">
    <location>
        <begin position="53"/>
        <end position="73"/>
    </location>
</feature>
<dbReference type="RefSeq" id="WP_339088283.1">
    <property type="nucleotide sequence ID" value="NZ_LR743507.1"/>
</dbReference>
<keyword evidence="1" id="KW-0472">Membrane</keyword>
<keyword evidence="1" id="KW-0812">Transmembrane</keyword>
<name>A0A679IWV6_VARPD</name>
<evidence type="ECO:0000313" key="2">
    <source>
        <dbReference type="EMBL" id="CAA2100031.1"/>
    </source>
</evidence>
<reference evidence="2" key="1">
    <citation type="submission" date="2019-12" db="EMBL/GenBank/DDBJ databases">
        <authorList>
            <person name="Cremers G."/>
        </authorList>
    </citation>
    <scope>NUCLEOTIDE SEQUENCE</scope>
    <source>
        <strain evidence="2">Vvax</strain>
    </source>
</reference>
<organism evidence="2">
    <name type="scientific">Variovorax paradoxus</name>
    <dbReference type="NCBI Taxonomy" id="34073"/>
    <lineage>
        <taxon>Bacteria</taxon>
        <taxon>Pseudomonadati</taxon>
        <taxon>Pseudomonadota</taxon>
        <taxon>Betaproteobacteria</taxon>
        <taxon>Burkholderiales</taxon>
        <taxon>Comamonadaceae</taxon>
        <taxon>Variovorax</taxon>
    </lineage>
</organism>
<sequence length="198" mass="21375">MSMLLAFAPFIVFALGDRLLGVVPALLAAALVSVVILARDGLTPGRKVKVLEIGSALLFGGLALYALATHTEWSLLGVRLRVDAGLLLVVLFTMAVRQPFTLQYAKERTPPEVWTQPGFRRVNDVITAAWAVAFALMVLAHAAVVGGHCRDGGGHRGRHPLHAVVSRPHAREIPGGRLTMWRWAHGWRQGRIGATMAA</sequence>
<proteinExistence type="predicted"/>
<accession>A0A679IWV6</accession>
<evidence type="ECO:0000256" key="1">
    <source>
        <dbReference type="SAM" id="Phobius"/>
    </source>
</evidence>
<feature type="transmembrane region" description="Helical" evidence="1">
    <location>
        <begin position="125"/>
        <end position="146"/>
    </location>
</feature>